<comment type="caution">
    <text evidence="1">The sequence shown here is derived from an EMBL/GenBank/DDBJ whole genome shotgun (WGS) entry which is preliminary data.</text>
</comment>
<proteinExistence type="predicted"/>
<protein>
    <submittedName>
        <fullName evidence="1">Uncharacterized protein</fullName>
    </submittedName>
</protein>
<keyword evidence="2" id="KW-1185">Reference proteome</keyword>
<evidence type="ECO:0000313" key="1">
    <source>
        <dbReference type="EMBL" id="CAD8054858.1"/>
    </source>
</evidence>
<reference evidence="1" key="1">
    <citation type="submission" date="2021-01" db="EMBL/GenBank/DDBJ databases">
        <authorList>
            <consortium name="Genoscope - CEA"/>
            <person name="William W."/>
        </authorList>
    </citation>
    <scope>NUCLEOTIDE SEQUENCE</scope>
</reference>
<sequence length="56" mass="6917">MYKKRKGKIIFRVKLKNQQEEFIIQEVISDKQRQQSGEVQKNLNRRLMMKKNKCMF</sequence>
<gene>
    <name evidence="1" type="ORF">PSON_ATCC_30995.1.T0080507</name>
</gene>
<dbReference type="EMBL" id="CAJJDN010000008">
    <property type="protein sequence ID" value="CAD8054858.1"/>
    <property type="molecule type" value="Genomic_DNA"/>
</dbReference>
<dbReference type="Proteomes" id="UP000692954">
    <property type="component" value="Unassembled WGS sequence"/>
</dbReference>
<name>A0A8S1KIA8_9CILI</name>
<organism evidence="1 2">
    <name type="scientific">Paramecium sonneborni</name>
    <dbReference type="NCBI Taxonomy" id="65129"/>
    <lineage>
        <taxon>Eukaryota</taxon>
        <taxon>Sar</taxon>
        <taxon>Alveolata</taxon>
        <taxon>Ciliophora</taxon>
        <taxon>Intramacronucleata</taxon>
        <taxon>Oligohymenophorea</taxon>
        <taxon>Peniculida</taxon>
        <taxon>Parameciidae</taxon>
        <taxon>Paramecium</taxon>
    </lineage>
</organism>
<evidence type="ECO:0000313" key="2">
    <source>
        <dbReference type="Proteomes" id="UP000692954"/>
    </source>
</evidence>
<dbReference type="AlphaFoldDB" id="A0A8S1KIA8"/>
<accession>A0A8S1KIA8</accession>